<evidence type="ECO:0000313" key="5">
    <source>
        <dbReference type="EMBL" id="MET7015934.1"/>
    </source>
</evidence>
<dbReference type="RefSeq" id="WP_354602392.1">
    <property type="nucleotide sequence ID" value="NZ_JBEWZI010000024.1"/>
</dbReference>
<dbReference type="PANTHER" id="PTHR12151">
    <property type="entry name" value="ELECTRON TRANSPORT PROTIN SCO1/SENC FAMILY MEMBER"/>
    <property type="match status" value="1"/>
</dbReference>
<keyword evidence="6" id="KW-1185">Reference proteome</keyword>
<keyword evidence="3" id="KW-0732">Signal</keyword>
<proteinExistence type="inferred from homology"/>
<dbReference type="EMBL" id="JBEWZI010000024">
    <property type="protein sequence ID" value="MET7015934.1"/>
    <property type="molecule type" value="Genomic_DNA"/>
</dbReference>
<dbReference type="Proteomes" id="UP001549691">
    <property type="component" value="Unassembled WGS sequence"/>
</dbReference>
<evidence type="ECO:0000256" key="1">
    <source>
        <dbReference type="ARBA" id="ARBA00010996"/>
    </source>
</evidence>
<evidence type="ECO:0000256" key="2">
    <source>
        <dbReference type="ARBA" id="ARBA00023008"/>
    </source>
</evidence>
<dbReference type="Gene3D" id="3.40.30.10">
    <property type="entry name" value="Glutaredoxin"/>
    <property type="match status" value="1"/>
</dbReference>
<dbReference type="CDD" id="cd02968">
    <property type="entry name" value="SCO"/>
    <property type="match status" value="1"/>
</dbReference>
<dbReference type="SUPFAM" id="SSF52833">
    <property type="entry name" value="Thioredoxin-like"/>
    <property type="match status" value="1"/>
</dbReference>
<reference evidence="5 6" key="1">
    <citation type="submission" date="2024-07" db="EMBL/GenBank/DDBJ databases">
        <title>Uliginosibacterium flavum JJ3220;KACC:17644.</title>
        <authorList>
            <person name="Kim M.K."/>
        </authorList>
    </citation>
    <scope>NUCLEOTIDE SEQUENCE [LARGE SCALE GENOMIC DNA]</scope>
    <source>
        <strain evidence="5 6">KACC:17644</strain>
    </source>
</reference>
<feature type="signal peptide" evidence="3">
    <location>
        <begin position="1"/>
        <end position="17"/>
    </location>
</feature>
<dbReference type="Pfam" id="PF02630">
    <property type="entry name" value="SCO1-SenC"/>
    <property type="match status" value="1"/>
</dbReference>
<comment type="similarity">
    <text evidence="1">Belongs to the SCO1/2 family.</text>
</comment>
<gene>
    <name evidence="5" type="ORF">ABXR19_17220</name>
</gene>
<dbReference type="InterPro" id="IPR013766">
    <property type="entry name" value="Thioredoxin_domain"/>
</dbReference>
<dbReference type="PROSITE" id="PS51257">
    <property type="entry name" value="PROKAR_LIPOPROTEIN"/>
    <property type="match status" value="1"/>
</dbReference>
<protein>
    <submittedName>
        <fullName evidence="5">SCO family protein</fullName>
    </submittedName>
</protein>
<evidence type="ECO:0000259" key="4">
    <source>
        <dbReference type="PROSITE" id="PS51352"/>
    </source>
</evidence>
<dbReference type="PANTHER" id="PTHR12151:SF25">
    <property type="entry name" value="LINALOOL DEHYDRATASE_ISOMERASE DOMAIN-CONTAINING PROTEIN"/>
    <property type="match status" value="1"/>
</dbReference>
<feature type="domain" description="Thioredoxin" evidence="4">
    <location>
        <begin position="16"/>
        <end position="192"/>
    </location>
</feature>
<evidence type="ECO:0000256" key="3">
    <source>
        <dbReference type="SAM" id="SignalP"/>
    </source>
</evidence>
<dbReference type="PROSITE" id="PS51352">
    <property type="entry name" value="THIOREDOXIN_2"/>
    <property type="match status" value="1"/>
</dbReference>
<name>A0ABV2TPT2_9RHOO</name>
<evidence type="ECO:0000313" key="6">
    <source>
        <dbReference type="Proteomes" id="UP001549691"/>
    </source>
</evidence>
<dbReference type="InterPro" id="IPR036249">
    <property type="entry name" value="Thioredoxin-like_sf"/>
</dbReference>
<dbReference type="InterPro" id="IPR003782">
    <property type="entry name" value="SCO1/SenC"/>
</dbReference>
<comment type="caution">
    <text evidence="5">The sequence shown here is derived from an EMBL/GenBank/DDBJ whole genome shotgun (WGS) entry which is preliminary data.</text>
</comment>
<accession>A0ABV2TPT2</accession>
<sequence>MRWRHLLLICLAGLSLAACEPKPGFNTTDVSGADFGPGLHLPDHNGQLRTLADFRGKAVAVFFGYTNCPDVCPTSLAMLLDVQRQLGPDADRVQVLFVTVDPQRDTAERLKMYMNAFDPRFLGLVGTEAEVAILAKEFKVFYEKHGDIASGRYSVDHTAGCYIFDPQGRPRLFARHGETASRVAADIKLLLAEK</sequence>
<organism evidence="5 6">
    <name type="scientific">Uliginosibacterium flavum</name>
    <dbReference type="NCBI Taxonomy" id="1396831"/>
    <lineage>
        <taxon>Bacteria</taxon>
        <taxon>Pseudomonadati</taxon>
        <taxon>Pseudomonadota</taxon>
        <taxon>Betaproteobacteria</taxon>
        <taxon>Rhodocyclales</taxon>
        <taxon>Zoogloeaceae</taxon>
        <taxon>Uliginosibacterium</taxon>
    </lineage>
</organism>
<feature type="chain" id="PRO_5045256884" evidence="3">
    <location>
        <begin position="18"/>
        <end position="194"/>
    </location>
</feature>
<keyword evidence="2" id="KW-0186">Copper</keyword>